<proteinExistence type="predicted"/>
<reference evidence="2 3" key="1">
    <citation type="submission" date="2017-06" db="EMBL/GenBank/DDBJ databases">
        <title>A platform for efficient transgenesis in Macrostomum lignano, a flatworm model organism for stem cell research.</title>
        <authorList>
            <person name="Berezikov E."/>
        </authorList>
    </citation>
    <scope>NUCLEOTIDE SEQUENCE [LARGE SCALE GENOMIC DNA]</scope>
    <source>
        <strain evidence="2">DV1</strain>
        <tissue evidence="2">Whole organism</tissue>
    </source>
</reference>
<comment type="caution">
    <text evidence="2">The sequence shown here is derived from an EMBL/GenBank/DDBJ whole genome shotgun (WGS) entry which is preliminary data.</text>
</comment>
<keyword evidence="3" id="KW-1185">Reference proteome</keyword>
<accession>A0A267E7P0</accession>
<evidence type="ECO:0000313" key="2">
    <source>
        <dbReference type="EMBL" id="PAA56897.1"/>
    </source>
</evidence>
<protein>
    <submittedName>
        <fullName evidence="2">Uncharacterized protein</fullName>
    </submittedName>
</protein>
<dbReference type="EMBL" id="NIVC01002560">
    <property type="protein sequence ID" value="PAA56897.1"/>
    <property type="molecule type" value="Genomic_DNA"/>
</dbReference>
<feature type="non-terminal residue" evidence="2">
    <location>
        <position position="1"/>
    </location>
</feature>
<gene>
    <name evidence="2" type="ORF">BOX15_Mlig020962g1</name>
</gene>
<feature type="compositionally biased region" description="Polar residues" evidence="1">
    <location>
        <begin position="42"/>
        <end position="60"/>
    </location>
</feature>
<feature type="compositionally biased region" description="Low complexity" evidence="1">
    <location>
        <begin position="126"/>
        <end position="136"/>
    </location>
</feature>
<feature type="compositionally biased region" description="Basic residues" evidence="1">
    <location>
        <begin position="1"/>
        <end position="10"/>
    </location>
</feature>
<name>A0A267E7P0_9PLAT</name>
<dbReference type="Proteomes" id="UP000215902">
    <property type="component" value="Unassembled WGS sequence"/>
</dbReference>
<feature type="region of interest" description="Disordered" evidence="1">
    <location>
        <begin position="1"/>
        <end position="175"/>
    </location>
</feature>
<evidence type="ECO:0000256" key="1">
    <source>
        <dbReference type="SAM" id="MobiDB-lite"/>
    </source>
</evidence>
<evidence type="ECO:0000313" key="3">
    <source>
        <dbReference type="Proteomes" id="UP000215902"/>
    </source>
</evidence>
<organism evidence="2 3">
    <name type="scientific">Macrostomum lignano</name>
    <dbReference type="NCBI Taxonomy" id="282301"/>
    <lineage>
        <taxon>Eukaryota</taxon>
        <taxon>Metazoa</taxon>
        <taxon>Spiralia</taxon>
        <taxon>Lophotrochozoa</taxon>
        <taxon>Platyhelminthes</taxon>
        <taxon>Rhabditophora</taxon>
        <taxon>Macrostomorpha</taxon>
        <taxon>Macrostomida</taxon>
        <taxon>Macrostomidae</taxon>
        <taxon>Macrostomum</taxon>
    </lineage>
</organism>
<sequence length="310" mass="32213">PKALKNRSRKKLDYGRRRSAPQMTAARRHDSSDYLSAARPHSPQSAGASPQSTWSGQQPLEQLGGRWPHQARSTGGSCLSLRSNRRTPAIGLTSPSVPENAAPEAGSAPERSFEESQRVSGGLESGHGSSMASHGSLDSGLMPENGDESDDSSSFGSSRGFCNRDEPTGNAAAGAGGEELQVDSLEHSPDAAATGHLDAQIRAESPGAAATRQLNVQSGASQHGQRGRFRKFLQQLNCFKAAGSDADSGYSSLFSSRISLASRVSNSTNPPNPAADCEHLPLVVSSDAGSALGGTSGAIEAMPTRMESTV</sequence>
<feature type="compositionally biased region" description="Polar residues" evidence="1">
    <location>
        <begin position="71"/>
        <end position="82"/>
    </location>
</feature>
<dbReference type="AlphaFoldDB" id="A0A267E7P0"/>